<dbReference type="Gene3D" id="3.20.20.80">
    <property type="entry name" value="Glycosidases"/>
    <property type="match status" value="1"/>
</dbReference>
<sequence>MKQQPENSRFPLKYLKPSLVTVLLCSLLSATCSVKSTANNETAQLPNKETTQLPNNDAAQLPPRYTGLAPNSPFGLDFGYSDPKTIGAIAQDLGVKWIRGIQVEFDPWNGDPKILRDRINTLKSYGVSSLQTPFYPVDWKEKDKLGPPRNVEAYVQKFYNWVAATHDLMPYYEHWNEPWVDEWAWNGGTAEEYRDIIKRIWNKVKADYPNVNLIGGGSLAYNRDIMYAKGNDTGYADGSVNHAYAFPSLNTFHSVLMQLTVDKKFSKTQGRAGAWQTEFGTFRDMYSSNQDIWVARTIPSSYLIHMLAGYYAQRPVRAFWFNWSGHGTHDIANNDAAKDAYRTMTRVLEGTKIVDDVFPTSKSMWGIVFKNDYSTDNRARAALFVNSPFYGDIGNPWDPKGGSQAKGNIPSDEYSGTVSLGNSKNIQVYDYRGNRINNLSKIPLNPVEVVYIIADLPASQLKQILQNADFQLKNEIKVTALSLSGPVVKGRTIDIKVENVVNKPRSGTLAIAPPKGWTLSQKSISFENLQPGEQKIISFPIESFAVNNDNNYEISYSLSVKGKSSPQTGNWKIQSAYAPKKTINVDGNLQDWSDVIATSMGNGAYKFKVAWDSNNLYFAAEIADDKHAPFPPFDPSFTWFRENRVDGAKGDDNTDGLFINIDCTKNNPDDLLKGHVLYEKALAADVDYEFFASYSTGNNSELWRYRAPGTNHQGYYPTNATLSPPLMKMKASPSGGSEGKIKFTRSGNKTIYEGAISLNAIPELKSELSRLKPGDSYFPNLAWRVNGGNQGKKFWTIESGQWEEGGYGFVPQWLSGGLANGGRVISRWAFVNGGGK</sequence>
<organism evidence="3 4">
    <name type="scientific">Scytonema hofmannii PCC 7110</name>
    <dbReference type="NCBI Taxonomy" id="128403"/>
    <lineage>
        <taxon>Bacteria</taxon>
        <taxon>Bacillati</taxon>
        <taxon>Cyanobacteriota</taxon>
        <taxon>Cyanophyceae</taxon>
        <taxon>Nostocales</taxon>
        <taxon>Scytonemataceae</taxon>
        <taxon>Scytonema</taxon>
    </lineage>
</organism>
<dbReference type="Gene3D" id="2.60.40.1190">
    <property type="match status" value="1"/>
</dbReference>
<feature type="chain" id="PRO_5007300693" description="Carbohydrate-binding domain-containing protein" evidence="2">
    <location>
        <begin position="39"/>
        <end position="836"/>
    </location>
</feature>
<gene>
    <name evidence="3" type="ORF">WA1_01015</name>
</gene>
<dbReference type="SUPFAM" id="SSF51445">
    <property type="entry name" value="(Trans)glycosidases"/>
    <property type="match status" value="1"/>
</dbReference>
<dbReference type="AlphaFoldDB" id="A0A139XGF9"/>
<evidence type="ECO:0000256" key="2">
    <source>
        <dbReference type="SAM" id="SignalP"/>
    </source>
</evidence>
<dbReference type="CDD" id="cd00241">
    <property type="entry name" value="DOMON_like"/>
    <property type="match status" value="1"/>
</dbReference>
<feature type="compositionally biased region" description="Polar residues" evidence="1">
    <location>
        <begin position="38"/>
        <end position="58"/>
    </location>
</feature>
<protein>
    <recommendedName>
        <fullName evidence="5">Carbohydrate-binding domain-containing protein</fullName>
    </recommendedName>
</protein>
<accession>A0A139XGF9</accession>
<feature type="region of interest" description="Disordered" evidence="1">
    <location>
        <begin position="38"/>
        <end position="64"/>
    </location>
</feature>
<name>A0A139XGF9_9CYAN</name>
<evidence type="ECO:0000313" key="3">
    <source>
        <dbReference type="EMBL" id="KYC43777.1"/>
    </source>
</evidence>
<dbReference type="InterPro" id="IPR017853">
    <property type="entry name" value="GH"/>
</dbReference>
<dbReference type="RefSeq" id="WP_017742083.1">
    <property type="nucleotide sequence ID" value="NZ_KQ976354.1"/>
</dbReference>
<evidence type="ECO:0000313" key="4">
    <source>
        <dbReference type="Proteomes" id="UP000076925"/>
    </source>
</evidence>
<reference evidence="3 4" key="1">
    <citation type="journal article" date="2013" name="Genome Biol. Evol.">
        <title>Genomes of Stigonematalean cyanobacteria (subsection V) and the evolution of oxygenic photosynthesis from prokaryotes to plastids.</title>
        <authorList>
            <person name="Dagan T."/>
            <person name="Roettger M."/>
            <person name="Stucken K."/>
            <person name="Landan G."/>
            <person name="Koch R."/>
            <person name="Major P."/>
            <person name="Gould S.B."/>
            <person name="Goremykin V.V."/>
            <person name="Rippka R."/>
            <person name="Tandeau de Marsac N."/>
            <person name="Gugger M."/>
            <person name="Lockhart P.J."/>
            <person name="Allen J.F."/>
            <person name="Brune I."/>
            <person name="Maus I."/>
            <person name="Puhler A."/>
            <person name="Martin W.F."/>
        </authorList>
    </citation>
    <scope>NUCLEOTIDE SEQUENCE [LARGE SCALE GENOMIC DNA]</scope>
    <source>
        <strain evidence="3 4">PCC 7110</strain>
    </source>
</reference>
<dbReference type="SUPFAM" id="SSF49344">
    <property type="entry name" value="CBD9-like"/>
    <property type="match status" value="1"/>
</dbReference>
<proteinExistence type="predicted"/>
<keyword evidence="4" id="KW-1185">Reference proteome</keyword>
<dbReference type="STRING" id="128403.WA1_01015"/>
<keyword evidence="2" id="KW-0732">Signal</keyword>
<dbReference type="EMBL" id="ANNX02000012">
    <property type="protein sequence ID" value="KYC43777.1"/>
    <property type="molecule type" value="Genomic_DNA"/>
</dbReference>
<evidence type="ECO:0000256" key="1">
    <source>
        <dbReference type="SAM" id="MobiDB-lite"/>
    </source>
</evidence>
<dbReference type="Proteomes" id="UP000076925">
    <property type="component" value="Unassembled WGS sequence"/>
</dbReference>
<evidence type="ECO:0008006" key="5">
    <source>
        <dbReference type="Google" id="ProtNLM"/>
    </source>
</evidence>
<comment type="caution">
    <text evidence="3">The sequence shown here is derived from an EMBL/GenBank/DDBJ whole genome shotgun (WGS) entry which is preliminary data.</text>
</comment>
<feature type="signal peptide" evidence="2">
    <location>
        <begin position="1"/>
        <end position="38"/>
    </location>
</feature>